<protein>
    <submittedName>
        <fullName evidence="1">Uncharacterized protein</fullName>
    </submittedName>
</protein>
<gene>
    <name evidence="1" type="ORF">PHMEG_00028650</name>
</gene>
<proteinExistence type="predicted"/>
<reference evidence="2" key="1">
    <citation type="submission" date="2017-03" db="EMBL/GenBank/DDBJ databases">
        <title>Phytopthora megakarya and P. palmivora, two closely related causual agents of cacao black pod achieved similar genome size and gene model numbers by different mechanisms.</title>
        <authorList>
            <person name="Ali S."/>
            <person name="Shao J."/>
            <person name="Larry D.J."/>
            <person name="Kronmiller B."/>
            <person name="Shen D."/>
            <person name="Strem M.D."/>
            <person name="Melnick R.L."/>
            <person name="Guiltinan M.J."/>
            <person name="Tyler B.M."/>
            <person name="Meinhardt L.W."/>
            <person name="Bailey B.A."/>
        </authorList>
    </citation>
    <scope>NUCLEOTIDE SEQUENCE [LARGE SCALE GENOMIC DNA]</scope>
    <source>
        <strain evidence="2">zdho120</strain>
    </source>
</reference>
<comment type="caution">
    <text evidence="1">The sequence shown here is derived from an EMBL/GenBank/DDBJ whole genome shotgun (WGS) entry which is preliminary data.</text>
</comment>
<dbReference type="AlphaFoldDB" id="A0A225V531"/>
<accession>A0A225V531</accession>
<organism evidence="1 2">
    <name type="scientific">Phytophthora megakarya</name>
    <dbReference type="NCBI Taxonomy" id="4795"/>
    <lineage>
        <taxon>Eukaryota</taxon>
        <taxon>Sar</taxon>
        <taxon>Stramenopiles</taxon>
        <taxon>Oomycota</taxon>
        <taxon>Peronosporomycetes</taxon>
        <taxon>Peronosporales</taxon>
        <taxon>Peronosporaceae</taxon>
        <taxon>Phytophthora</taxon>
    </lineage>
</organism>
<evidence type="ECO:0000313" key="2">
    <source>
        <dbReference type="Proteomes" id="UP000198211"/>
    </source>
</evidence>
<name>A0A225V531_9STRA</name>
<evidence type="ECO:0000313" key="1">
    <source>
        <dbReference type="EMBL" id="OWZ00214.1"/>
    </source>
</evidence>
<keyword evidence="2" id="KW-1185">Reference proteome</keyword>
<dbReference type="Proteomes" id="UP000198211">
    <property type="component" value="Unassembled WGS sequence"/>
</dbReference>
<sequence length="178" mass="20016">MDRVVGICILLQNLFVPVRNQAIRKTWYESVVFIAHRIEYLAQKDFTGKLRILKGEVKSAFRHVMAIASQTFRMAAFVPELRAGSLPFYSLVDRAISWLMGNTPSSVSNSMGTDPLFSYEWVDDHILVEPDVGDRLQLAAAMLRHSMLAVLGCASINESKFLPWSSEHGTANSLRSNR</sequence>
<dbReference type="EMBL" id="NBNE01007805">
    <property type="protein sequence ID" value="OWZ00214.1"/>
    <property type="molecule type" value="Genomic_DNA"/>
</dbReference>
<dbReference type="OrthoDB" id="126233at2759"/>